<dbReference type="InterPro" id="IPR023365">
    <property type="entry name" value="Sortase_dom-sf"/>
</dbReference>
<gene>
    <name evidence="6" type="ORF">CYJ34_00645</name>
</gene>
<keyword evidence="3" id="KW-0175">Coiled coil</keyword>
<feature type="active site" description="Acyl-thioester intermediate" evidence="2">
    <location>
        <position position="239"/>
    </location>
</feature>
<dbReference type="NCBIfam" id="TIGR01076">
    <property type="entry name" value="sortase_fam"/>
    <property type="match status" value="1"/>
</dbReference>
<evidence type="ECO:0000256" key="4">
    <source>
        <dbReference type="SAM" id="MobiDB-lite"/>
    </source>
</evidence>
<dbReference type="EMBL" id="PKGS01000001">
    <property type="protein sequence ID" value="PKZ17248.1"/>
    <property type="molecule type" value="Genomic_DNA"/>
</dbReference>
<dbReference type="Proteomes" id="UP000234335">
    <property type="component" value="Unassembled WGS sequence"/>
</dbReference>
<evidence type="ECO:0000313" key="6">
    <source>
        <dbReference type="EMBL" id="PKZ17248.1"/>
    </source>
</evidence>
<keyword evidence="7" id="KW-1185">Reference proteome</keyword>
<dbReference type="Gene3D" id="2.40.260.10">
    <property type="entry name" value="Sortase"/>
    <property type="match status" value="1"/>
</dbReference>
<protein>
    <submittedName>
        <fullName evidence="6">Class C sortase</fullName>
    </submittedName>
</protein>
<proteinExistence type="predicted"/>
<evidence type="ECO:0000256" key="1">
    <source>
        <dbReference type="ARBA" id="ARBA00022801"/>
    </source>
</evidence>
<sequence>MAFKKEDKTKEKSKDNKSNPNEKVKKKKKPQSKVSKWAWRLVFLLGIAIMLYPLINKIYYRVDSTNQVDTFKSGTEELSTEEIKRRMDLAHAYNESLSGEIADDPYTRKKQEEGRKEYARMLEVEEMIGHVEIPRIDQDLPIYAGTSEDILQKGVGHLEGTSLPVGGNSTHSVLTAHTGLPEATLFTHLTELEIGDKFYIHNIEGVMAYQVDQIKVIEPSNFSDLEVVPGHDYVTLLTCTPIMINTHRLIVRGHRVPYVPAVDEELIRTNRANWMFRILFFVALFLILVLIIRLIKLRKENKDYYKRLEEVRKEQENLKNIVMNGAANTSYQSYQSGTDMFEQMRNTDDPNNSNGGINE</sequence>
<feature type="region of interest" description="Disordered" evidence="4">
    <location>
        <begin position="1"/>
        <end position="29"/>
    </location>
</feature>
<keyword evidence="5" id="KW-1133">Transmembrane helix</keyword>
<accession>A0A2I1MAU8</accession>
<keyword evidence="1" id="KW-0378">Hydrolase</keyword>
<reference evidence="6 7" key="1">
    <citation type="submission" date="2017-12" db="EMBL/GenBank/DDBJ databases">
        <title>Phylogenetic diversity of female urinary microbiome.</title>
        <authorList>
            <person name="Thomas-White K."/>
            <person name="Wolfe A.J."/>
        </authorList>
    </citation>
    <scope>NUCLEOTIDE SEQUENCE [LARGE SCALE GENOMIC DNA]</scope>
    <source>
        <strain evidence="6 7">UMB0119</strain>
    </source>
</reference>
<name>A0A2I1MAU8_9FIRM</name>
<dbReference type="NCBIfam" id="NF033745">
    <property type="entry name" value="class_C_sortase"/>
    <property type="match status" value="1"/>
</dbReference>
<dbReference type="RefSeq" id="WP_101539417.1">
    <property type="nucleotide sequence ID" value="NZ_PKGS01000001.1"/>
</dbReference>
<dbReference type="CDD" id="cd05827">
    <property type="entry name" value="Sortase_C"/>
    <property type="match status" value="1"/>
</dbReference>
<dbReference type="SUPFAM" id="SSF63817">
    <property type="entry name" value="Sortase"/>
    <property type="match status" value="1"/>
</dbReference>
<feature type="active site" description="Proton donor/acceptor" evidence="2">
    <location>
        <position position="177"/>
    </location>
</feature>
<comment type="caution">
    <text evidence="6">The sequence shown here is derived from an EMBL/GenBank/DDBJ whole genome shotgun (WGS) entry which is preliminary data.</text>
</comment>
<feature type="transmembrane region" description="Helical" evidence="5">
    <location>
        <begin position="37"/>
        <end position="55"/>
    </location>
</feature>
<organism evidence="6 7">
    <name type="scientific">Anaerococcus octavius</name>
    <dbReference type="NCBI Taxonomy" id="54007"/>
    <lineage>
        <taxon>Bacteria</taxon>
        <taxon>Bacillati</taxon>
        <taxon>Bacillota</taxon>
        <taxon>Tissierellia</taxon>
        <taxon>Tissierellales</taxon>
        <taxon>Peptoniphilaceae</taxon>
        <taxon>Anaerococcus</taxon>
    </lineage>
</organism>
<dbReference type="AlphaFoldDB" id="A0A2I1MAU8"/>
<dbReference type="InterPro" id="IPR042002">
    <property type="entry name" value="Sortase_C"/>
</dbReference>
<feature type="compositionally biased region" description="Basic and acidic residues" evidence="4">
    <location>
        <begin position="1"/>
        <end position="23"/>
    </location>
</feature>
<dbReference type="InterPro" id="IPR005754">
    <property type="entry name" value="Sortase"/>
</dbReference>
<evidence type="ECO:0000256" key="2">
    <source>
        <dbReference type="PIRSR" id="PIRSR605754-1"/>
    </source>
</evidence>
<evidence type="ECO:0000256" key="3">
    <source>
        <dbReference type="SAM" id="Coils"/>
    </source>
</evidence>
<keyword evidence="5" id="KW-0472">Membrane</keyword>
<feature type="transmembrane region" description="Helical" evidence="5">
    <location>
        <begin position="274"/>
        <end position="295"/>
    </location>
</feature>
<keyword evidence="5" id="KW-0812">Transmembrane</keyword>
<dbReference type="Pfam" id="PF04203">
    <property type="entry name" value="Sortase"/>
    <property type="match status" value="1"/>
</dbReference>
<evidence type="ECO:0000256" key="5">
    <source>
        <dbReference type="SAM" id="Phobius"/>
    </source>
</evidence>
<dbReference type="GO" id="GO:0016787">
    <property type="term" value="F:hydrolase activity"/>
    <property type="evidence" value="ECO:0007669"/>
    <property type="project" value="UniProtKB-KW"/>
</dbReference>
<feature type="coiled-coil region" evidence="3">
    <location>
        <begin position="294"/>
        <end position="321"/>
    </location>
</feature>
<evidence type="ECO:0000313" key="7">
    <source>
        <dbReference type="Proteomes" id="UP000234335"/>
    </source>
</evidence>